<feature type="transmembrane region" description="Helical" evidence="13">
    <location>
        <begin position="652"/>
        <end position="672"/>
    </location>
</feature>
<dbReference type="CDD" id="cd12822">
    <property type="entry name" value="TmCorA-like"/>
    <property type="match status" value="1"/>
</dbReference>
<evidence type="ECO:0000256" key="6">
    <source>
        <dbReference type="ARBA" id="ARBA00022842"/>
    </source>
</evidence>
<keyword evidence="16" id="KW-1185">Reference proteome</keyword>
<evidence type="ECO:0000256" key="12">
    <source>
        <dbReference type="SAM" id="MobiDB-lite"/>
    </source>
</evidence>
<dbReference type="Proteomes" id="UP000019132">
    <property type="component" value="Unassembled WGS sequence"/>
</dbReference>
<dbReference type="CDD" id="cd00051">
    <property type="entry name" value="EFh"/>
    <property type="match status" value="1"/>
</dbReference>
<dbReference type="InterPro" id="IPR002048">
    <property type="entry name" value="EF_hand_dom"/>
</dbReference>
<proteinExistence type="inferred from homology"/>
<evidence type="ECO:0000256" key="5">
    <source>
        <dbReference type="ARBA" id="ARBA00022692"/>
    </source>
</evidence>
<dbReference type="GO" id="GO:0000287">
    <property type="term" value="F:magnesium ion binding"/>
    <property type="evidence" value="ECO:0007669"/>
    <property type="project" value="TreeGrafter"/>
</dbReference>
<dbReference type="FunFam" id="1.20.58.340:FF:000004">
    <property type="entry name" value="Magnesium transport protein CorA"/>
    <property type="match status" value="1"/>
</dbReference>
<dbReference type="SUPFAM" id="SSF47473">
    <property type="entry name" value="EF-hand"/>
    <property type="match status" value="1"/>
</dbReference>
<reference evidence="16" key="2">
    <citation type="submission" date="2010-04" db="EMBL/GenBank/DDBJ databases">
        <authorList>
            <person name="Buell R."/>
            <person name="Hamilton J."/>
            <person name="Hostetler J."/>
        </authorList>
    </citation>
    <scope>NUCLEOTIDE SEQUENCE [LARGE SCALE GENOMIC DNA]</scope>
    <source>
        <strain evidence="16">DAOM:BR144</strain>
    </source>
</reference>
<feature type="domain" description="EF-hand" evidence="14">
    <location>
        <begin position="251"/>
        <end position="286"/>
    </location>
</feature>
<evidence type="ECO:0000256" key="13">
    <source>
        <dbReference type="SAM" id="Phobius"/>
    </source>
</evidence>
<dbReference type="Gene3D" id="1.10.238.10">
    <property type="entry name" value="EF-hand"/>
    <property type="match status" value="1"/>
</dbReference>
<evidence type="ECO:0000256" key="1">
    <source>
        <dbReference type="ARBA" id="ARBA00004651"/>
    </source>
</evidence>
<feature type="region of interest" description="Disordered" evidence="12">
    <location>
        <begin position="1"/>
        <end position="109"/>
    </location>
</feature>
<dbReference type="HOGENOM" id="CLU_007127_1_0_1"/>
<dbReference type="SMART" id="SM00054">
    <property type="entry name" value="EFh"/>
    <property type="match status" value="2"/>
</dbReference>
<evidence type="ECO:0000256" key="8">
    <source>
        <dbReference type="ARBA" id="ARBA00023065"/>
    </source>
</evidence>
<keyword evidence="6" id="KW-0460">Magnesium</keyword>
<evidence type="ECO:0000313" key="16">
    <source>
        <dbReference type="Proteomes" id="UP000019132"/>
    </source>
</evidence>
<dbReference type="PANTHER" id="PTHR46494:SF1">
    <property type="entry name" value="CORA FAMILY METAL ION TRANSPORTER (EUROFUNG)"/>
    <property type="match status" value="1"/>
</dbReference>
<evidence type="ECO:0000256" key="11">
    <source>
        <dbReference type="ARBA" id="ARBA00045497"/>
    </source>
</evidence>
<dbReference type="InterPro" id="IPR002523">
    <property type="entry name" value="MgTranspt_CorA/ZnTranspt_ZntB"/>
</dbReference>
<dbReference type="Pfam" id="PF01544">
    <property type="entry name" value="CorA"/>
    <property type="match status" value="1"/>
</dbReference>
<dbReference type="Gene3D" id="1.20.58.340">
    <property type="entry name" value="Magnesium transport protein CorA, transmembrane region"/>
    <property type="match status" value="2"/>
</dbReference>
<dbReference type="EnsemblProtists" id="PYU1_T010789">
    <property type="protein sequence ID" value="PYU1_T010789"/>
    <property type="gene ID" value="PYU1_G010766"/>
</dbReference>
<dbReference type="eggNOG" id="ENOG502QVRP">
    <property type="taxonomic scope" value="Eukaryota"/>
</dbReference>
<comment type="function">
    <text evidence="11">Mediates influx of magnesium ions. Alternates between open and closed states. Activated by low cytoplasmic Mg(2+) levels. Inactive when cytoplasmic Mg(2+) levels are high.</text>
</comment>
<comment type="similarity">
    <text evidence="2">Belongs to the CorA metal ion transporter (MIT) (TC 1.A.35) family.</text>
</comment>
<keyword evidence="5 13" id="KW-0812">Transmembrane</keyword>
<dbReference type="SUPFAM" id="SSF143865">
    <property type="entry name" value="CorA soluble domain-like"/>
    <property type="match status" value="1"/>
</dbReference>
<dbReference type="Gene3D" id="3.30.460.20">
    <property type="entry name" value="CorA soluble domain-like"/>
    <property type="match status" value="1"/>
</dbReference>
<keyword evidence="3" id="KW-0813">Transport</keyword>
<dbReference type="InterPro" id="IPR045861">
    <property type="entry name" value="CorA_cytoplasmic_dom"/>
</dbReference>
<dbReference type="InParanoid" id="K3X0P0"/>
<dbReference type="InterPro" id="IPR045863">
    <property type="entry name" value="CorA_TM1_TM2"/>
</dbReference>
<feature type="region of interest" description="Disordered" evidence="12">
    <location>
        <begin position="121"/>
        <end position="144"/>
    </location>
</feature>
<protein>
    <recommendedName>
        <fullName evidence="14">EF-hand domain-containing protein</fullName>
    </recommendedName>
</protein>
<organism evidence="15 16">
    <name type="scientific">Globisporangium ultimum (strain ATCC 200006 / CBS 805.95 / DAOM BR144)</name>
    <name type="common">Pythium ultimum</name>
    <dbReference type="NCBI Taxonomy" id="431595"/>
    <lineage>
        <taxon>Eukaryota</taxon>
        <taxon>Sar</taxon>
        <taxon>Stramenopiles</taxon>
        <taxon>Oomycota</taxon>
        <taxon>Peronosporomycetes</taxon>
        <taxon>Pythiales</taxon>
        <taxon>Pythiaceae</taxon>
        <taxon>Globisporangium</taxon>
    </lineage>
</organism>
<sequence length="676" mass="77434">MAARDPSTEEDFSYRTMPDADEPSHPHLRRRGPSTTSFVADVTPPATPSAVASMQPELSAALDEMSDATSLPPPPTKGIPSTMKVLSNSSSDDWAAEEKTRQDVKATRTSGAELFRRKSTHPVTVHHHQQEHHIGIQDTSKNDGSVVRLSQDRKVLRATQPSANLHGKDLRRFLSIGSIEPIARHSNSVDWSDTIASEIEEMDHLSLMDPYYDLTRSKLTKLFSLFHPDANGMVNYDGFRRGMEAMGIVCANDEEFDIFIEKVDEDHSGGISFDEFQHTIQEIKLAQLFSENFIREMGLEPLPNVSPAIVGAIEYSPDRIRSVYPVQNIEKFIYSKKPAWATVRWINVEVCDPLIVRRLSVRYCLHPLAVEDALDIERERPKYEKYEEHSSLILQTVHAMDLNKLKSYQRMYRTSLYTKDDMSSAFDKMDKKELTERLKDLQIGRVMTKPEQLSVYMLKDVLISVQETTSTLWPIVKSRLDTSYSKVRQYSTPFLVYTIVDSCVDELTPIAHTFGAKLVMLDRLLHLDPRSFDVIQLQNAAKQIKGLKRLCRPLTEVIVQLCESNDFTGEILRYFRDVQDHITIVDEDCDKHLDTCKSLIEELHNIRAAQQSDVSYILALVAAIFLPAQFLTGLYGMNFENMPELRYHYGYYLWWTAVVIIALLTFAFFRFYKKWI</sequence>
<comment type="subcellular location">
    <subcellularLocation>
        <location evidence="1">Cell membrane</location>
        <topology evidence="1">Multi-pass membrane protein</topology>
    </subcellularLocation>
</comment>
<comment type="catalytic activity">
    <reaction evidence="10">
        <text>Mg(2+)(in) = Mg(2+)(out)</text>
        <dbReference type="Rhea" id="RHEA:29827"/>
        <dbReference type="ChEBI" id="CHEBI:18420"/>
    </reaction>
</comment>
<evidence type="ECO:0000256" key="2">
    <source>
        <dbReference type="ARBA" id="ARBA00009765"/>
    </source>
</evidence>
<accession>K3X0P0</accession>
<dbReference type="GO" id="GO:0050897">
    <property type="term" value="F:cobalt ion binding"/>
    <property type="evidence" value="ECO:0007669"/>
    <property type="project" value="TreeGrafter"/>
</dbReference>
<evidence type="ECO:0000256" key="10">
    <source>
        <dbReference type="ARBA" id="ARBA00034269"/>
    </source>
</evidence>
<dbReference type="GO" id="GO:0005886">
    <property type="term" value="C:plasma membrane"/>
    <property type="evidence" value="ECO:0007669"/>
    <property type="project" value="UniProtKB-SubCell"/>
</dbReference>
<dbReference type="GO" id="GO:0015087">
    <property type="term" value="F:cobalt ion transmembrane transporter activity"/>
    <property type="evidence" value="ECO:0007669"/>
    <property type="project" value="TreeGrafter"/>
</dbReference>
<keyword evidence="7 13" id="KW-1133">Transmembrane helix</keyword>
<evidence type="ECO:0000256" key="9">
    <source>
        <dbReference type="ARBA" id="ARBA00023136"/>
    </source>
</evidence>
<evidence type="ECO:0000313" key="15">
    <source>
        <dbReference type="EnsemblProtists" id="PYU1_T010789"/>
    </source>
</evidence>
<dbReference type="GO" id="GO:0015095">
    <property type="term" value="F:magnesium ion transmembrane transporter activity"/>
    <property type="evidence" value="ECO:0007669"/>
    <property type="project" value="TreeGrafter"/>
</dbReference>
<keyword evidence="9 13" id="KW-0472">Membrane</keyword>
<dbReference type="PROSITE" id="PS50222">
    <property type="entry name" value="EF_HAND_2"/>
    <property type="match status" value="1"/>
</dbReference>
<evidence type="ECO:0000256" key="4">
    <source>
        <dbReference type="ARBA" id="ARBA00022475"/>
    </source>
</evidence>
<dbReference type="GO" id="GO:0005509">
    <property type="term" value="F:calcium ion binding"/>
    <property type="evidence" value="ECO:0007669"/>
    <property type="project" value="InterPro"/>
</dbReference>
<name>K3X0P0_GLOUD</name>
<feature type="transmembrane region" description="Helical" evidence="13">
    <location>
        <begin position="614"/>
        <end position="632"/>
    </location>
</feature>
<dbReference type="OMA" id="LCKPMSE"/>
<dbReference type="AlphaFoldDB" id="K3X0P0"/>
<dbReference type="InterPro" id="IPR011992">
    <property type="entry name" value="EF-hand-dom_pair"/>
</dbReference>
<keyword evidence="4" id="KW-1003">Cell membrane</keyword>
<dbReference type="PANTHER" id="PTHR46494">
    <property type="entry name" value="CORA FAMILY METAL ION TRANSPORTER (EUROFUNG)"/>
    <property type="match status" value="1"/>
</dbReference>
<dbReference type="EMBL" id="GL376592">
    <property type="status" value="NOT_ANNOTATED_CDS"/>
    <property type="molecule type" value="Genomic_DNA"/>
</dbReference>
<keyword evidence="8" id="KW-0406">Ion transport</keyword>
<dbReference type="SUPFAM" id="SSF144083">
    <property type="entry name" value="Magnesium transport protein CorA, transmembrane region"/>
    <property type="match status" value="1"/>
</dbReference>
<evidence type="ECO:0000256" key="3">
    <source>
        <dbReference type="ARBA" id="ARBA00022448"/>
    </source>
</evidence>
<feature type="compositionally biased region" description="Basic residues" evidence="12">
    <location>
        <begin position="121"/>
        <end position="130"/>
    </location>
</feature>
<dbReference type="VEuPathDB" id="FungiDB:PYU1_G010766"/>
<feature type="compositionally biased region" description="Basic and acidic residues" evidence="12">
    <location>
        <begin position="96"/>
        <end position="106"/>
    </location>
</feature>
<reference evidence="15" key="3">
    <citation type="submission" date="2015-02" db="UniProtKB">
        <authorList>
            <consortium name="EnsemblProtists"/>
        </authorList>
    </citation>
    <scope>IDENTIFICATION</scope>
    <source>
        <strain evidence="15">DAOM BR144</strain>
    </source>
</reference>
<evidence type="ECO:0000256" key="7">
    <source>
        <dbReference type="ARBA" id="ARBA00022989"/>
    </source>
</evidence>
<reference evidence="16" key="1">
    <citation type="journal article" date="2010" name="Genome Biol.">
        <title>Genome sequence of the necrotrophic plant pathogen Pythium ultimum reveals original pathogenicity mechanisms and effector repertoire.</title>
        <authorList>
            <person name="Levesque C.A."/>
            <person name="Brouwer H."/>
            <person name="Cano L."/>
            <person name="Hamilton J.P."/>
            <person name="Holt C."/>
            <person name="Huitema E."/>
            <person name="Raffaele S."/>
            <person name="Robideau G.P."/>
            <person name="Thines M."/>
            <person name="Win J."/>
            <person name="Zerillo M.M."/>
            <person name="Beakes G.W."/>
            <person name="Boore J.L."/>
            <person name="Busam D."/>
            <person name="Dumas B."/>
            <person name="Ferriera S."/>
            <person name="Fuerstenberg S.I."/>
            <person name="Gachon C.M."/>
            <person name="Gaulin E."/>
            <person name="Govers F."/>
            <person name="Grenville-Briggs L."/>
            <person name="Horner N."/>
            <person name="Hostetler J."/>
            <person name="Jiang R.H."/>
            <person name="Johnson J."/>
            <person name="Krajaejun T."/>
            <person name="Lin H."/>
            <person name="Meijer H.J."/>
            <person name="Moore B."/>
            <person name="Morris P."/>
            <person name="Phuntmart V."/>
            <person name="Puiu D."/>
            <person name="Shetty J."/>
            <person name="Stajich J.E."/>
            <person name="Tripathy S."/>
            <person name="Wawra S."/>
            <person name="van West P."/>
            <person name="Whitty B.R."/>
            <person name="Coutinho P.M."/>
            <person name="Henrissat B."/>
            <person name="Martin F."/>
            <person name="Thomas P.D."/>
            <person name="Tyler B.M."/>
            <person name="De Vries R.P."/>
            <person name="Kamoun S."/>
            <person name="Yandell M."/>
            <person name="Tisserat N."/>
            <person name="Buell C.R."/>
        </authorList>
    </citation>
    <scope>NUCLEOTIDE SEQUENCE</scope>
    <source>
        <strain evidence="16">DAOM:BR144</strain>
    </source>
</reference>
<dbReference type="STRING" id="431595.K3X0P0"/>
<evidence type="ECO:0000259" key="14">
    <source>
        <dbReference type="PROSITE" id="PS50222"/>
    </source>
</evidence>
<dbReference type="FunFam" id="1.20.58.340:FF:000021">
    <property type="entry name" value="Magnesium and cobalt transporter CorA"/>
    <property type="match status" value="1"/>
</dbReference>